<evidence type="ECO:0000313" key="3">
    <source>
        <dbReference type="EMBL" id="GLI21500.1"/>
    </source>
</evidence>
<dbReference type="Proteomes" id="UP001245370">
    <property type="component" value="Unassembled WGS sequence"/>
</dbReference>
<dbReference type="Gene3D" id="3.40.50.2000">
    <property type="entry name" value="Glycogen Phosphorylase B"/>
    <property type="match status" value="2"/>
</dbReference>
<dbReference type="InterPro" id="IPR028098">
    <property type="entry name" value="Glyco_trans_4-like_N"/>
</dbReference>
<keyword evidence="6" id="KW-1185">Reference proteome</keyword>
<dbReference type="PANTHER" id="PTHR46401:SF2">
    <property type="entry name" value="GLYCOSYLTRANSFERASE WBBK-RELATED"/>
    <property type="match status" value="1"/>
</dbReference>
<evidence type="ECO:0000313" key="6">
    <source>
        <dbReference type="Proteomes" id="UP001245370"/>
    </source>
</evidence>
<evidence type="ECO:0000256" key="1">
    <source>
        <dbReference type="ARBA" id="ARBA00022679"/>
    </source>
</evidence>
<dbReference type="RefSeq" id="WP_281806096.1">
    <property type="nucleotide sequence ID" value="NZ_BSDO01000001.1"/>
</dbReference>
<sequence length="352" mass="35872">MTGPARPAVALVHPGDIDTPSGGYAYDRRILAGLKAQGFDAMPLSLKGGFPFPTTDEIGAALAALAATPSGTVLLADGLALGALPGEALRRLGRPVVALVHHPLALETGLPEDVATRLLTSEAGALAAAAAVIAVSPETRRMLVERYGVPPEKITLALPGTAPAARVLADGHPPRLIAVGSLTPRKGYGVLLDALDGLADLDWTLTIVGSPDFEPETAQEIAARAAGFGPRIRLAGALHVAALDEAYAAADIFVHPSFYEGYGMVLAEALRRGLPVICTTGGAAGETVPDGAGLKVAPGDAEALGAALRALLVDPPRRRAMADAAFAAGTALPDWSDTVAVIGRVVMEVADR</sequence>
<evidence type="ECO:0000259" key="2">
    <source>
        <dbReference type="Pfam" id="PF13439"/>
    </source>
</evidence>
<dbReference type="SUPFAM" id="SSF53756">
    <property type="entry name" value="UDP-Glycosyltransferase/glycogen phosphorylase"/>
    <property type="match status" value="1"/>
</dbReference>
<dbReference type="CDD" id="cd03801">
    <property type="entry name" value="GT4_PimA-like"/>
    <property type="match status" value="1"/>
</dbReference>
<dbReference type="Pfam" id="PF13439">
    <property type="entry name" value="Glyco_transf_4"/>
    <property type="match status" value="1"/>
</dbReference>
<gene>
    <name evidence="4" type="ORF">GGQ86_001688</name>
    <name evidence="3" type="ORF">XFLAVUS301_11740</name>
</gene>
<dbReference type="Pfam" id="PF13692">
    <property type="entry name" value="Glyco_trans_1_4"/>
    <property type="match status" value="1"/>
</dbReference>
<name>A0A9W6CKV4_XANFL</name>
<accession>A0A9W6CKV4</accession>
<dbReference type="Proteomes" id="UP001144397">
    <property type="component" value="Unassembled WGS sequence"/>
</dbReference>
<protein>
    <submittedName>
        <fullName evidence="4">Glycosyltransferase involved in cell wall biosynthesis</fullName>
    </submittedName>
</protein>
<comment type="caution">
    <text evidence="3">The sequence shown here is derived from an EMBL/GenBank/DDBJ whole genome shotgun (WGS) entry which is preliminary data.</text>
</comment>
<organism evidence="3 5">
    <name type="scientific">Xanthobacter flavus</name>
    <dbReference type="NCBI Taxonomy" id="281"/>
    <lineage>
        <taxon>Bacteria</taxon>
        <taxon>Pseudomonadati</taxon>
        <taxon>Pseudomonadota</taxon>
        <taxon>Alphaproteobacteria</taxon>
        <taxon>Hyphomicrobiales</taxon>
        <taxon>Xanthobacteraceae</taxon>
        <taxon>Xanthobacter</taxon>
    </lineage>
</organism>
<proteinExistence type="predicted"/>
<reference evidence="4 6" key="2">
    <citation type="submission" date="2023-07" db="EMBL/GenBank/DDBJ databases">
        <title>Genomic Encyclopedia of Type Strains, Phase IV (KMG-IV): sequencing the most valuable type-strain genomes for metagenomic binning, comparative biology and taxonomic classification.</title>
        <authorList>
            <person name="Goeker M."/>
        </authorList>
    </citation>
    <scope>NUCLEOTIDE SEQUENCE [LARGE SCALE GENOMIC DNA]</scope>
    <source>
        <strain evidence="4 6">DSM 338</strain>
    </source>
</reference>
<evidence type="ECO:0000313" key="4">
    <source>
        <dbReference type="EMBL" id="MDR6333224.1"/>
    </source>
</evidence>
<feature type="domain" description="Glycosyltransferase subfamily 4-like N-terminal" evidence="2">
    <location>
        <begin position="84"/>
        <end position="160"/>
    </location>
</feature>
<dbReference type="AlphaFoldDB" id="A0A9W6CKV4"/>
<dbReference type="GeneID" id="95761968"/>
<dbReference type="PANTHER" id="PTHR46401">
    <property type="entry name" value="GLYCOSYLTRANSFERASE WBBK-RELATED"/>
    <property type="match status" value="1"/>
</dbReference>
<keyword evidence="1" id="KW-0808">Transferase</keyword>
<dbReference type="GO" id="GO:0009103">
    <property type="term" value="P:lipopolysaccharide biosynthetic process"/>
    <property type="evidence" value="ECO:0007669"/>
    <property type="project" value="TreeGrafter"/>
</dbReference>
<dbReference type="EMBL" id="JAVDPY010000002">
    <property type="protein sequence ID" value="MDR6333224.1"/>
    <property type="molecule type" value="Genomic_DNA"/>
</dbReference>
<dbReference type="GO" id="GO:0016757">
    <property type="term" value="F:glycosyltransferase activity"/>
    <property type="evidence" value="ECO:0007669"/>
    <property type="project" value="TreeGrafter"/>
</dbReference>
<reference evidence="3" key="1">
    <citation type="submission" date="2022-12" db="EMBL/GenBank/DDBJ databases">
        <title>Reference genome sequencing for broad-spectrum identification of bacterial and archaeal isolates by mass spectrometry.</title>
        <authorList>
            <person name="Sekiguchi Y."/>
            <person name="Tourlousse D.M."/>
        </authorList>
    </citation>
    <scope>NUCLEOTIDE SEQUENCE</scope>
    <source>
        <strain evidence="3">301</strain>
    </source>
</reference>
<evidence type="ECO:0000313" key="5">
    <source>
        <dbReference type="Proteomes" id="UP001144397"/>
    </source>
</evidence>
<dbReference type="EMBL" id="BSDO01000001">
    <property type="protein sequence ID" value="GLI21500.1"/>
    <property type="molecule type" value="Genomic_DNA"/>
</dbReference>